<reference evidence="2" key="1">
    <citation type="journal article" date="2015" name="Nature">
        <title>Complex archaea that bridge the gap between prokaryotes and eukaryotes.</title>
        <authorList>
            <person name="Spang A."/>
            <person name="Saw J.H."/>
            <person name="Jorgensen S.L."/>
            <person name="Zaremba-Niedzwiedzka K."/>
            <person name="Martijn J."/>
            <person name="Lind A.E."/>
            <person name="van Eijk R."/>
            <person name="Schleper C."/>
            <person name="Guy L."/>
            <person name="Ettema T.J."/>
        </authorList>
    </citation>
    <scope>NUCLEOTIDE SEQUENCE</scope>
</reference>
<evidence type="ECO:0000313" key="2">
    <source>
        <dbReference type="EMBL" id="KKL59063.1"/>
    </source>
</evidence>
<dbReference type="AlphaFoldDB" id="A0A0F9DBH8"/>
<protein>
    <submittedName>
        <fullName evidence="2">Uncharacterized protein</fullName>
    </submittedName>
</protein>
<feature type="non-terminal residue" evidence="2">
    <location>
        <position position="1"/>
    </location>
</feature>
<comment type="caution">
    <text evidence="2">The sequence shown here is derived from an EMBL/GenBank/DDBJ whole genome shotgun (WGS) entry which is preliminary data.</text>
</comment>
<keyword evidence="1" id="KW-1133">Transmembrane helix</keyword>
<name>A0A0F9DBH8_9ZZZZ</name>
<proteinExistence type="predicted"/>
<feature type="transmembrane region" description="Helical" evidence="1">
    <location>
        <begin position="33"/>
        <end position="52"/>
    </location>
</feature>
<feature type="transmembrane region" description="Helical" evidence="1">
    <location>
        <begin position="6"/>
        <end position="21"/>
    </location>
</feature>
<organism evidence="2">
    <name type="scientific">marine sediment metagenome</name>
    <dbReference type="NCBI Taxonomy" id="412755"/>
    <lineage>
        <taxon>unclassified sequences</taxon>
        <taxon>metagenomes</taxon>
        <taxon>ecological metagenomes</taxon>
    </lineage>
</organism>
<keyword evidence="1" id="KW-0472">Membrane</keyword>
<gene>
    <name evidence="2" type="ORF">LCGC14_2219110</name>
</gene>
<evidence type="ECO:0000256" key="1">
    <source>
        <dbReference type="SAM" id="Phobius"/>
    </source>
</evidence>
<sequence>LNTLIILLALGIVIFTISVFYNKGLREKIGIKLIVFIFIGVIIFVVLIEVIANSKEAFCGG</sequence>
<keyword evidence="1" id="KW-0812">Transmembrane</keyword>
<dbReference type="EMBL" id="LAZR01029613">
    <property type="protein sequence ID" value="KKL59063.1"/>
    <property type="molecule type" value="Genomic_DNA"/>
</dbReference>
<accession>A0A0F9DBH8</accession>